<protein>
    <submittedName>
        <fullName evidence="1">Uncharacterized protein</fullName>
    </submittedName>
</protein>
<dbReference type="EMBL" id="OX596092">
    <property type="protein sequence ID" value="CAN0560140.1"/>
    <property type="molecule type" value="Genomic_DNA"/>
</dbReference>
<accession>A0AC60A8W2</accession>
<name>A0AC60A8W2_RANTA</name>
<reference evidence="1" key="1">
    <citation type="submission" date="2023-05" db="EMBL/GenBank/DDBJ databases">
        <authorList>
            <consortium name="ELIXIR-Norway"/>
        </authorList>
    </citation>
    <scope>NUCLEOTIDE SEQUENCE</scope>
</reference>
<evidence type="ECO:0000313" key="2">
    <source>
        <dbReference type="Proteomes" id="UP001162501"/>
    </source>
</evidence>
<dbReference type="Proteomes" id="UP001162501">
    <property type="component" value="Chromosome 8"/>
</dbReference>
<sequence length="167" mass="17735">MSKTRLFLTEQPNSKLGYGCHVFLTEKKALLPKPLPWTPGRGNTGSGGSWRLGGSPLPRTPASPRLSTALPGDKAGVLMQPPSLERPSLQSTEKAVNEGARGSERLVGGGSSAESRVLSRSPPAWVPRSRRPLCPSEAPCLAYPPGQWPLDPRVALPPLGARAERAC</sequence>
<reference evidence="1" key="2">
    <citation type="submission" date="2025-03" db="EMBL/GenBank/DDBJ databases">
        <authorList>
            <consortium name="ELIXIR-Norway"/>
            <consortium name="Elixir Norway"/>
        </authorList>
    </citation>
    <scope>NUCLEOTIDE SEQUENCE</scope>
</reference>
<organism evidence="1 2">
    <name type="scientific">Rangifer tarandus platyrhynchus</name>
    <name type="common">Svalbard reindeer</name>
    <dbReference type="NCBI Taxonomy" id="3082113"/>
    <lineage>
        <taxon>Eukaryota</taxon>
        <taxon>Metazoa</taxon>
        <taxon>Chordata</taxon>
        <taxon>Craniata</taxon>
        <taxon>Vertebrata</taxon>
        <taxon>Euteleostomi</taxon>
        <taxon>Mammalia</taxon>
        <taxon>Eutheria</taxon>
        <taxon>Laurasiatheria</taxon>
        <taxon>Artiodactyla</taxon>
        <taxon>Ruminantia</taxon>
        <taxon>Pecora</taxon>
        <taxon>Cervidae</taxon>
        <taxon>Odocoileinae</taxon>
        <taxon>Rangifer</taxon>
    </lineage>
</organism>
<evidence type="ECO:0000313" key="1">
    <source>
        <dbReference type="EMBL" id="CAN0560140.1"/>
    </source>
</evidence>
<proteinExistence type="predicted"/>
<gene>
    <name evidence="1" type="ORF">MRATA1EN22A_LOCUS26970</name>
</gene>